<dbReference type="CDD" id="cd06261">
    <property type="entry name" value="TM_PBP2"/>
    <property type="match status" value="1"/>
</dbReference>
<keyword evidence="2 7" id="KW-0813">Transport</keyword>
<dbReference type="Gene3D" id="1.10.3720.10">
    <property type="entry name" value="MetI-like"/>
    <property type="match status" value="1"/>
</dbReference>
<evidence type="ECO:0000313" key="10">
    <source>
        <dbReference type="Proteomes" id="UP001139485"/>
    </source>
</evidence>
<dbReference type="InterPro" id="IPR000515">
    <property type="entry name" value="MetI-like"/>
</dbReference>
<evidence type="ECO:0000256" key="1">
    <source>
        <dbReference type="ARBA" id="ARBA00004651"/>
    </source>
</evidence>
<dbReference type="Proteomes" id="UP001139485">
    <property type="component" value="Unassembled WGS sequence"/>
</dbReference>
<evidence type="ECO:0000256" key="5">
    <source>
        <dbReference type="ARBA" id="ARBA00022989"/>
    </source>
</evidence>
<evidence type="ECO:0000313" key="9">
    <source>
        <dbReference type="EMBL" id="MCM0618786.1"/>
    </source>
</evidence>
<feature type="domain" description="ABC transmembrane type-1" evidence="8">
    <location>
        <begin position="85"/>
        <end position="299"/>
    </location>
</feature>
<feature type="transmembrane region" description="Helical" evidence="7">
    <location>
        <begin position="280"/>
        <end position="302"/>
    </location>
</feature>
<sequence length="310" mass="33866">MSSRTASPPSVAEAPGPSVLTRRRQRTGWLFIAPFALVFTTFLVVPLGYAFWLSLHTKSLAFGTRFSGLENYTKAFTDPAFLEGVRRVLAFALVMVPLQLGIALVVALVLDSLTTRLAAVSRLLVFVPYAVPAVIGAMMWGFLYSPDFGPFTQLSELLGLPAPDLLDHGSIFSSLVNIVTWQWVGYYMVIIYSALQGIDQEIYEAAQLDGANGLQTALRVKVPMIASTMVLITVFSLIGTLQFFNEPTILQAVAPGAITPDYTPNMYAYAQAFSYSAFNYASAISFSLGLVTFLGSYVFLFLTRKRNGLS</sequence>
<dbReference type="GO" id="GO:0005886">
    <property type="term" value="C:plasma membrane"/>
    <property type="evidence" value="ECO:0007669"/>
    <property type="project" value="UniProtKB-SubCell"/>
</dbReference>
<dbReference type="InterPro" id="IPR035906">
    <property type="entry name" value="MetI-like_sf"/>
</dbReference>
<comment type="similarity">
    <text evidence="7">Belongs to the binding-protein-dependent transport system permease family.</text>
</comment>
<keyword evidence="3" id="KW-1003">Cell membrane</keyword>
<organism evidence="9 10">
    <name type="scientific">Nocardioides bruguierae</name>
    <dbReference type="NCBI Taxonomy" id="2945102"/>
    <lineage>
        <taxon>Bacteria</taxon>
        <taxon>Bacillati</taxon>
        <taxon>Actinomycetota</taxon>
        <taxon>Actinomycetes</taxon>
        <taxon>Propionibacteriales</taxon>
        <taxon>Nocardioidaceae</taxon>
        <taxon>Nocardioides</taxon>
    </lineage>
</organism>
<feature type="transmembrane region" description="Helical" evidence="7">
    <location>
        <begin position="171"/>
        <end position="195"/>
    </location>
</feature>
<proteinExistence type="inferred from homology"/>
<reference evidence="9" key="1">
    <citation type="submission" date="2022-05" db="EMBL/GenBank/DDBJ databases">
        <authorList>
            <person name="Tuo L."/>
        </authorList>
    </citation>
    <scope>NUCLEOTIDE SEQUENCE</scope>
    <source>
        <strain evidence="9">BSK12Z-4</strain>
    </source>
</reference>
<dbReference type="InterPro" id="IPR051393">
    <property type="entry name" value="ABC_transporter_permease"/>
</dbReference>
<evidence type="ECO:0000256" key="2">
    <source>
        <dbReference type="ARBA" id="ARBA00022448"/>
    </source>
</evidence>
<keyword evidence="6 7" id="KW-0472">Membrane</keyword>
<keyword evidence="10" id="KW-1185">Reference proteome</keyword>
<keyword evidence="5 7" id="KW-1133">Transmembrane helix</keyword>
<name>A0A9X2ICJ7_9ACTN</name>
<accession>A0A9X2ICJ7</accession>
<comment type="caution">
    <text evidence="9">The sequence shown here is derived from an EMBL/GenBank/DDBJ whole genome shotgun (WGS) entry which is preliminary data.</text>
</comment>
<protein>
    <submittedName>
        <fullName evidence="9">Sugar ABC transporter permease</fullName>
    </submittedName>
</protein>
<dbReference type="EMBL" id="JAMOIL010000001">
    <property type="protein sequence ID" value="MCM0618786.1"/>
    <property type="molecule type" value="Genomic_DNA"/>
</dbReference>
<keyword evidence="4 7" id="KW-0812">Transmembrane</keyword>
<evidence type="ECO:0000259" key="8">
    <source>
        <dbReference type="PROSITE" id="PS50928"/>
    </source>
</evidence>
<dbReference type="GO" id="GO:0055085">
    <property type="term" value="P:transmembrane transport"/>
    <property type="evidence" value="ECO:0007669"/>
    <property type="project" value="InterPro"/>
</dbReference>
<gene>
    <name evidence="9" type="ORF">M8330_00590</name>
</gene>
<feature type="transmembrane region" description="Helical" evidence="7">
    <location>
        <begin position="224"/>
        <end position="244"/>
    </location>
</feature>
<dbReference type="SUPFAM" id="SSF161098">
    <property type="entry name" value="MetI-like"/>
    <property type="match status" value="1"/>
</dbReference>
<evidence type="ECO:0000256" key="4">
    <source>
        <dbReference type="ARBA" id="ARBA00022692"/>
    </source>
</evidence>
<dbReference type="RefSeq" id="WP_250825756.1">
    <property type="nucleotide sequence ID" value="NZ_JAMOIL010000001.1"/>
</dbReference>
<dbReference type="Pfam" id="PF00528">
    <property type="entry name" value="BPD_transp_1"/>
    <property type="match status" value="1"/>
</dbReference>
<dbReference type="PANTHER" id="PTHR30193">
    <property type="entry name" value="ABC TRANSPORTER PERMEASE PROTEIN"/>
    <property type="match status" value="1"/>
</dbReference>
<evidence type="ECO:0000256" key="3">
    <source>
        <dbReference type="ARBA" id="ARBA00022475"/>
    </source>
</evidence>
<comment type="subcellular location">
    <subcellularLocation>
        <location evidence="1 7">Cell membrane</location>
        <topology evidence="1 7">Multi-pass membrane protein</topology>
    </subcellularLocation>
</comment>
<dbReference type="PROSITE" id="PS50928">
    <property type="entry name" value="ABC_TM1"/>
    <property type="match status" value="1"/>
</dbReference>
<feature type="transmembrane region" description="Helical" evidence="7">
    <location>
        <begin position="123"/>
        <end position="143"/>
    </location>
</feature>
<evidence type="ECO:0000256" key="7">
    <source>
        <dbReference type="RuleBase" id="RU363032"/>
    </source>
</evidence>
<evidence type="ECO:0000256" key="6">
    <source>
        <dbReference type="ARBA" id="ARBA00023136"/>
    </source>
</evidence>
<dbReference type="AlphaFoldDB" id="A0A9X2ICJ7"/>
<dbReference type="PANTHER" id="PTHR30193:SF41">
    <property type="entry name" value="DIACETYLCHITOBIOSE UPTAKE SYSTEM PERMEASE PROTEIN NGCF"/>
    <property type="match status" value="1"/>
</dbReference>
<feature type="transmembrane region" description="Helical" evidence="7">
    <location>
        <begin position="88"/>
        <end position="111"/>
    </location>
</feature>
<feature type="transmembrane region" description="Helical" evidence="7">
    <location>
        <begin position="29"/>
        <end position="52"/>
    </location>
</feature>